<evidence type="ECO:0000256" key="7">
    <source>
        <dbReference type="PIRSR" id="PIRSR001235-1"/>
    </source>
</evidence>
<sequence length="440" mass="46577">MTTARWVLDRCTDLLTFSARPDALERAYLTREHAAANTAVAAWMRDAGLDTETDAAGNLWGRRAPGGAPERPGGAPERPGGGAGDRAPALVLGSHLDTVPDAGAYDGMLGVTLAIAVAERLRDTALPFALEVAGFSDEEGARFGKALLGSCAASGQWDPAWWEQRDADGIRLDEAFRAFGLDPARVGDAARRPEELVGYLEAHIEQGPRLEAVDQPLGYVTTVAGARRFVLTVTGEARHAGGTPYDRRRDALVAASMIVVEIERLGRESAGCLATVGEIAVEPGAVNVIPGRAELTLDLRATTDAERDDLWERIEGTARSIATVRGVRFDATETHRAPSTTCAPWLTEAVVEGITATAPPVDPGRAASDGVPGLWSPAGHDAMAMAAVTDVAMLFVRCHDGISHHPAEDVREDDVALALDALEAAVLAVARRHASREENE</sequence>
<evidence type="ECO:0000256" key="8">
    <source>
        <dbReference type="PIRSR" id="PIRSR001235-2"/>
    </source>
</evidence>
<keyword evidence="5 11" id="KW-0378">Hydrolase</keyword>
<keyword evidence="6" id="KW-0464">Manganese</keyword>
<comment type="caution">
    <text evidence="11">The sequence shown here is derived from an EMBL/GenBank/DDBJ whole genome shotgun (WGS) entry which is preliminary data.</text>
</comment>
<dbReference type="Pfam" id="PF01546">
    <property type="entry name" value="Peptidase_M20"/>
    <property type="match status" value="1"/>
</dbReference>
<comment type="cofactor">
    <cofactor evidence="1">
        <name>Mn(2+)</name>
        <dbReference type="ChEBI" id="CHEBI:29035"/>
    </cofactor>
</comment>
<feature type="binding site" evidence="7">
    <location>
        <position position="106"/>
    </location>
    <ligand>
        <name>Zn(2+)</name>
        <dbReference type="ChEBI" id="CHEBI:29105"/>
        <label>2</label>
    </ligand>
</feature>
<evidence type="ECO:0000313" key="11">
    <source>
        <dbReference type="EMBL" id="MCF4123551.1"/>
    </source>
</evidence>
<evidence type="ECO:0000256" key="9">
    <source>
        <dbReference type="SAM" id="MobiDB-lite"/>
    </source>
</evidence>
<dbReference type="SUPFAM" id="SSF53187">
    <property type="entry name" value="Zn-dependent exopeptidases"/>
    <property type="match status" value="1"/>
</dbReference>
<feature type="binding site" evidence="8">
    <location>
        <position position="287"/>
    </location>
    <ligand>
        <name>allantoate</name>
        <dbReference type="ChEBI" id="CHEBI:17536"/>
    </ligand>
</feature>
<dbReference type="Gene3D" id="3.40.630.10">
    <property type="entry name" value="Zn peptidases"/>
    <property type="match status" value="1"/>
</dbReference>
<evidence type="ECO:0000256" key="6">
    <source>
        <dbReference type="ARBA" id="ARBA00023211"/>
    </source>
</evidence>
<keyword evidence="12" id="KW-1185">Reference proteome</keyword>
<dbReference type="PIRSF" id="PIRSF001235">
    <property type="entry name" value="Amidase_carbamoylase"/>
    <property type="match status" value="1"/>
</dbReference>
<proteinExistence type="inferred from homology"/>
<dbReference type="GO" id="GO:0046872">
    <property type="term" value="F:metal ion binding"/>
    <property type="evidence" value="ECO:0007669"/>
    <property type="project" value="UniProtKB-KW"/>
</dbReference>
<feature type="binding site" evidence="7">
    <location>
        <position position="404"/>
    </location>
    <ligand>
        <name>Zn(2+)</name>
        <dbReference type="ChEBI" id="CHEBI:29105"/>
        <label>2</label>
    </ligand>
</feature>
<feature type="compositionally biased region" description="Low complexity" evidence="9">
    <location>
        <begin position="61"/>
        <end position="78"/>
    </location>
</feature>
<dbReference type="Proteomes" id="UP001165405">
    <property type="component" value="Unassembled WGS sequence"/>
</dbReference>
<dbReference type="InterPro" id="IPR036264">
    <property type="entry name" value="Bact_exopeptidase_dim_dom"/>
</dbReference>
<feature type="binding site" evidence="8">
    <location>
        <position position="228"/>
    </location>
    <ligand>
        <name>allantoate</name>
        <dbReference type="ChEBI" id="CHEBI:17536"/>
    </ligand>
</feature>
<dbReference type="InterPro" id="IPR002933">
    <property type="entry name" value="Peptidase_M20"/>
</dbReference>
<feature type="binding site" evidence="7">
    <location>
        <position position="106"/>
    </location>
    <ligand>
        <name>Zn(2+)</name>
        <dbReference type="ChEBI" id="CHEBI:29105"/>
        <label>1</label>
    </ligand>
</feature>
<dbReference type="RefSeq" id="WP_236091303.1">
    <property type="nucleotide sequence ID" value="NZ_JAKGSG010000063.1"/>
</dbReference>
<feature type="binding site" evidence="7">
    <location>
        <position position="139"/>
    </location>
    <ligand>
        <name>Zn(2+)</name>
        <dbReference type="ChEBI" id="CHEBI:29105"/>
        <label>2</label>
    </ligand>
</feature>
<dbReference type="InterPro" id="IPR011650">
    <property type="entry name" value="Peptidase_M20_dimer"/>
</dbReference>
<feature type="binding site" evidence="7">
    <location>
        <position position="203"/>
    </location>
    <ligand>
        <name>Zn(2+)</name>
        <dbReference type="ChEBI" id="CHEBI:29105"/>
        <label>1</label>
    </ligand>
</feature>
<dbReference type="GO" id="GO:0016813">
    <property type="term" value="F:hydrolase activity, acting on carbon-nitrogen (but not peptide) bonds, in linear amidines"/>
    <property type="evidence" value="ECO:0007669"/>
    <property type="project" value="InterPro"/>
</dbReference>
<dbReference type="PANTHER" id="PTHR32494:SF19">
    <property type="entry name" value="ALLANTOATE DEIMINASE-RELATED"/>
    <property type="match status" value="1"/>
</dbReference>
<evidence type="ECO:0000256" key="2">
    <source>
        <dbReference type="ARBA" id="ARBA00006153"/>
    </source>
</evidence>
<gene>
    <name evidence="11" type="ORF">L1785_21515</name>
</gene>
<dbReference type="InterPro" id="IPR010158">
    <property type="entry name" value="Amidase_Cbmase"/>
</dbReference>
<evidence type="ECO:0000313" key="12">
    <source>
        <dbReference type="Proteomes" id="UP001165405"/>
    </source>
</evidence>
<feature type="binding site" evidence="7">
    <location>
        <position position="95"/>
    </location>
    <ligand>
        <name>Zn(2+)</name>
        <dbReference type="ChEBI" id="CHEBI:29105"/>
        <label>1</label>
    </ligand>
</feature>
<comment type="similarity">
    <text evidence="2">Belongs to the peptidase M20 family.</text>
</comment>
<accession>A0AA41QIB2</accession>
<feature type="binding site" evidence="8">
    <location>
        <position position="300"/>
    </location>
    <ligand>
        <name>allantoate</name>
        <dbReference type="ChEBI" id="CHEBI:17536"/>
    </ligand>
</feature>
<keyword evidence="7" id="KW-0862">Zinc</keyword>
<feature type="domain" description="Peptidase M20 dimerisation" evidence="10">
    <location>
        <begin position="225"/>
        <end position="319"/>
    </location>
</feature>
<protein>
    <submittedName>
        <fullName evidence="11">Zn-dependent hydrolase</fullName>
    </submittedName>
</protein>
<dbReference type="Pfam" id="PF07687">
    <property type="entry name" value="M20_dimer"/>
    <property type="match status" value="1"/>
</dbReference>
<dbReference type="NCBIfam" id="TIGR01879">
    <property type="entry name" value="hydantase"/>
    <property type="match status" value="1"/>
</dbReference>
<keyword evidence="4 7" id="KW-0479">Metal-binding</keyword>
<evidence type="ECO:0000256" key="5">
    <source>
        <dbReference type="ARBA" id="ARBA00022801"/>
    </source>
</evidence>
<name>A0AA41QIB2_9MICO</name>
<evidence type="ECO:0000259" key="10">
    <source>
        <dbReference type="Pfam" id="PF07687"/>
    </source>
</evidence>
<organism evidence="11 12">
    <name type="scientific">Antribacter soli</name>
    <dbReference type="NCBI Taxonomy" id="2910976"/>
    <lineage>
        <taxon>Bacteria</taxon>
        <taxon>Bacillati</taxon>
        <taxon>Actinomycetota</taxon>
        <taxon>Actinomycetes</taxon>
        <taxon>Micrococcales</taxon>
        <taxon>Promicromonosporaceae</taxon>
        <taxon>Antribacter</taxon>
    </lineage>
</organism>
<dbReference type="SUPFAM" id="SSF55031">
    <property type="entry name" value="Bacterial exopeptidase dimerisation domain"/>
    <property type="match status" value="1"/>
</dbReference>
<evidence type="ECO:0000256" key="4">
    <source>
        <dbReference type="ARBA" id="ARBA00022723"/>
    </source>
</evidence>
<feature type="region of interest" description="Disordered" evidence="9">
    <location>
        <begin position="57"/>
        <end position="87"/>
    </location>
</feature>
<comment type="subunit">
    <text evidence="3">Homodimer.</text>
</comment>
<dbReference type="Gene3D" id="3.30.70.360">
    <property type="match status" value="1"/>
</dbReference>
<evidence type="ECO:0000256" key="1">
    <source>
        <dbReference type="ARBA" id="ARBA00001936"/>
    </source>
</evidence>
<dbReference type="EMBL" id="JAKGSG010000063">
    <property type="protein sequence ID" value="MCF4123551.1"/>
    <property type="molecule type" value="Genomic_DNA"/>
</dbReference>
<dbReference type="AlphaFoldDB" id="A0AA41QIB2"/>
<reference evidence="11" key="1">
    <citation type="submission" date="2022-01" db="EMBL/GenBank/DDBJ databases">
        <title>Antribacter sp. nov., isolated from Guizhou of China.</title>
        <authorList>
            <person name="Chengliang C."/>
            <person name="Ya Z."/>
        </authorList>
    </citation>
    <scope>NUCLEOTIDE SEQUENCE</scope>
    <source>
        <strain evidence="11">KLBMP 9083</strain>
    </source>
</reference>
<dbReference type="PANTHER" id="PTHR32494">
    <property type="entry name" value="ALLANTOATE DEIMINASE-RELATED"/>
    <property type="match status" value="1"/>
</dbReference>
<evidence type="ECO:0000256" key="3">
    <source>
        <dbReference type="ARBA" id="ARBA00011738"/>
    </source>
</evidence>
<comment type="cofactor">
    <cofactor evidence="7">
        <name>Zn(2+)</name>
        <dbReference type="ChEBI" id="CHEBI:29105"/>
    </cofactor>
    <text evidence="7">Binds 2 Zn(2+) ions per subunit.</text>
</comment>
<dbReference type="CDD" id="cd03884">
    <property type="entry name" value="M20_bAS"/>
    <property type="match status" value="1"/>
</dbReference>